<dbReference type="SUPFAM" id="SSF142764">
    <property type="entry name" value="YgbK-like"/>
    <property type="match status" value="1"/>
</dbReference>
<comment type="similarity">
    <text evidence="1">Belongs to the four-carbon acid sugar kinase family.</text>
</comment>
<dbReference type="InterPro" id="IPR042213">
    <property type="entry name" value="NBD_C_sf"/>
</dbReference>
<dbReference type="GO" id="GO:0005524">
    <property type="term" value="F:ATP binding"/>
    <property type="evidence" value="ECO:0007669"/>
    <property type="project" value="UniProtKB-KW"/>
</dbReference>
<sequence>MAQVLVVADDLTGANATGARFARAGMRVATVTPEQAPRAARDYDAVVINLDSRHVPAEQAGDLVADAVEAVWPVGLVVKRTDTTLRGNVGAELEAAWRAVRERVAESVPVRALFVPAFPDSGRVTVDGVQLLDGVPLERTELALDPLNPMRTSVVGDILAAQTGLAVRHVPLRRIAQGPLAAQLAAGEEPVVLCDALTEQHLADIAQAAAVVHRDDGTVWLAVDPGPAGALLADALELRGRAAAAGPLLGVVGSATELTRRQLDAVARGGPVRFVDVDAARLARDGGEYRTALARELTDHLRAAAFPEPVVLRTAQSARDVVELPGAAKLALPGLLAALVGDAVRRAEGPARPSGLYTSGGEVTSAVLDALEARAFEVDGEVVPLAVHGRLSGGALDQIPVVTKGGLVGDDSALVECLAELRRAVRGRLRTVPAEVPEHHAPHSPHPPQTPPYSGAAEPAVPAESSETAGCPRTPPRA</sequence>
<evidence type="ECO:0000259" key="9">
    <source>
        <dbReference type="Pfam" id="PF17042"/>
    </source>
</evidence>
<evidence type="ECO:0000256" key="1">
    <source>
        <dbReference type="ARBA" id="ARBA00005715"/>
    </source>
</evidence>
<dbReference type="InterPro" id="IPR037051">
    <property type="entry name" value="4-carb_acid_sugar_kinase_N_sf"/>
</dbReference>
<keyword evidence="5" id="KW-0067">ATP-binding</keyword>
<organism evidence="10 11">
    <name type="scientific">Streptomonospora litoralis</name>
    <dbReference type="NCBI Taxonomy" id="2498135"/>
    <lineage>
        <taxon>Bacteria</taxon>
        <taxon>Bacillati</taxon>
        <taxon>Actinomycetota</taxon>
        <taxon>Actinomycetes</taxon>
        <taxon>Streptosporangiales</taxon>
        <taxon>Nocardiopsidaceae</taxon>
        <taxon>Streptomonospora</taxon>
    </lineage>
</organism>
<name>A0A4P6Q2B1_9ACTN</name>
<evidence type="ECO:0000256" key="2">
    <source>
        <dbReference type="ARBA" id="ARBA00022679"/>
    </source>
</evidence>
<dbReference type="InterPro" id="IPR031475">
    <property type="entry name" value="NBD_C"/>
</dbReference>
<dbReference type="AlphaFoldDB" id="A0A4P6Q2B1"/>
<keyword evidence="2" id="KW-0808">Transferase</keyword>
<evidence type="ECO:0000256" key="3">
    <source>
        <dbReference type="ARBA" id="ARBA00022741"/>
    </source>
</evidence>
<evidence type="ECO:0008006" key="12">
    <source>
        <dbReference type="Google" id="ProtNLM"/>
    </source>
</evidence>
<dbReference type="InterPro" id="IPR010737">
    <property type="entry name" value="4-carb_acid_sugar_kinase_N"/>
</dbReference>
<reference evidence="10 11" key="1">
    <citation type="submission" date="2019-02" db="EMBL/GenBank/DDBJ databases">
        <authorList>
            <person name="Khodamoradi S."/>
            <person name="Hahnke R.L."/>
            <person name="Kaempfer P."/>
            <person name="Schumann P."/>
            <person name="Rohde M."/>
            <person name="Steinert M."/>
            <person name="Luzhetskyy A."/>
            <person name="Wink J."/>
            <person name="Ruckert C."/>
        </authorList>
    </citation>
    <scope>NUCLEOTIDE SEQUENCE [LARGE SCALE GENOMIC DNA]</scope>
    <source>
        <strain evidence="10 11">M2</strain>
    </source>
</reference>
<dbReference type="Proteomes" id="UP000292235">
    <property type="component" value="Chromosome"/>
</dbReference>
<evidence type="ECO:0000256" key="6">
    <source>
        <dbReference type="ARBA" id="ARBA00023277"/>
    </source>
</evidence>
<feature type="domain" description="Four-carbon acid sugar kinase nucleotide binding" evidence="9">
    <location>
        <begin position="249"/>
        <end position="414"/>
    </location>
</feature>
<evidence type="ECO:0000256" key="4">
    <source>
        <dbReference type="ARBA" id="ARBA00022777"/>
    </source>
</evidence>
<protein>
    <recommendedName>
        <fullName evidence="12">Hrp-dependent type III effector protein</fullName>
    </recommendedName>
</protein>
<dbReference type="Pfam" id="PF17042">
    <property type="entry name" value="NBD_C"/>
    <property type="match status" value="1"/>
</dbReference>
<dbReference type="Gene3D" id="3.40.980.20">
    <property type="entry name" value="Four-carbon acid sugar kinase, nucleotide binding domain"/>
    <property type="match status" value="1"/>
</dbReference>
<evidence type="ECO:0000259" key="8">
    <source>
        <dbReference type="Pfam" id="PF07005"/>
    </source>
</evidence>
<evidence type="ECO:0000313" key="10">
    <source>
        <dbReference type="EMBL" id="QBI54776.1"/>
    </source>
</evidence>
<feature type="region of interest" description="Disordered" evidence="7">
    <location>
        <begin position="436"/>
        <end position="478"/>
    </location>
</feature>
<dbReference type="OrthoDB" id="153193at2"/>
<dbReference type="KEGG" id="strr:EKD16_14990"/>
<keyword evidence="11" id="KW-1185">Reference proteome</keyword>
<proteinExistence type="inferred from homology"/>
<feature type="compositionally biased region" description="Low complexity" evidence="7">
    <location>
        <begin position="452"/>
        <end position="469"/>
    </location>
</feature>
<dbReference type="EMBL" id="CP036455">
    <property type="protein sequence ID" value="QBI54776.1"/>
    <property type="molecule type" value="Genomic_DNA"/>
</dbReference>
<dbReference type="GO" id="GO:0016301">
    <property type="term" value="F:kinase activity"/>
    <property type="evidence" value="ECO:0007669"/>
    <property type="project" value="UniProtKB-KW"/>
</dbReference>
<dbReference type="Gene3D" id="3.40.50.10840">
    <property type="entry name" value="Putative sugar-binding, N-terminal domain"/>
    <property type="match status" value="1"/>
</dbReference>
<dbReference type="RefSeq" id="WP_131098892.1">
    <property type="nucleotide sequence ID" value="NZ_CP036455.1"/>
</dbReference>
<dbReference type="Pfam" id="PF07005">
    <property type="entry name" value="SBD_N"/>
    <property type="match status" value="1"/>
</dbReference>
<gene>
    <name evidence="10" type="ORF">EKD16_14990</name>
</gene>
<keyword evidence="6" id="KW-0119">Carbohydrate metabolism</keyword>
<evidence type="ECO:0000256" key="7">
    <source>
        <dbReference type="SAM" id="MobiDB-lite"/>
    </source>
</evidence>
<evidence type="ECO:0000256" key="5">
    <source>
        <dbReference type="ARBA" id="ARBA00022840"/>
    </source>
</evidence>
<keyword evidence="3" id="KW-0547">Nucleotide-binding</keyword>
<evidence type="ECO:0000313" key="11">
    <source>
        <dbReference type="Proteomes" id="UP000292235"/>
    </source>
</evidence>
<keyword evidence="4" id="KW-0418">Kinase</keyword>
<feature type="domain" description="Four-carbon acid sugar kinase N-terminal" evidence="8">
    <location>
        <begin position="5"/>
        <end position="227"/>
    </location>
</feature>
<accession>A0A4P6Q2B1</accession>